<evidence type="ECO:0000259" key="13">
    <source>
        <dbReference type="PROSITE" id="PS51192"/>
    </source>
</evidence>
<dbReference type="Gene3D" id="3.40.50.300">
    <property type="entry name" value="P-loop containing nucleotide triphosphate hydrolases"/>
    <property type="match status" value="2"/>
</dbReference>
<sequence>MPAPEEASTSKSPDADVPTTFASLGLIEPLLSALEKMKYTEPTDIQSEALPHALQGRDIIGVASTGSGKTAAFALPILQKLWEEPKGLFTCVLAPTRELAYQISQQFDALGSAMGVRTVVIVGGMNAVEQSVALAKRPHIVVATPGRLIWHLENTKGFSLRTIKFLVLDEADRLLDMDFGPDIDKLLKIIPKERTTYLFSATMTDKVEKLQRASLSNPIRVQVSSKYQTVSTLLQFYLFVPLKEKDVHLIYLANSLAQNSMMIFTRTVTEADRLSIMLRSLGFPAIPLHGKLSQSQRLGALAKFKGGGRNVLVATDIASRGLDIPSVDIVINFDIPTHSKDYIHRVGRTARAGRAGKSVTLVTQYDVELIQRIEKVIGKKMELWPTDKQEVALLRERSDEAARLAIQELKEQNAKGGRKRRRGDGEEQSGGDNRDRDDDQVEAGMPTSGNKKKRR</sequence>
<proteinExistence type="inferred from homology"/>
<protein>
    <submittedName>
        <fullName evidence="16">ATP-dependent rRNA helicase RRP3</fullName>
    </submittedName>
</protein>
<dbReference type="PANTHER" id="PTHR47959:SF20">
    <property type="entry name" value="RNA HELICASE"/>
    <property type="match status" value="1"/>
</dbReference>
<feature type="domain" description="DEAD-box RNA helicase Q" evidence="15">
    <location>
        <begin position="19"/>
        <end position="47"/>
    </location>
</feature>
<evidence type="ECO:0000256" key="5">
    <source>
        <dbReference type="ARBA" id="ARBA00022806"/>
    </source>
</evidence>
<comment type="subcellular location">
    <subcellularLocation>
        <location evidence="1">Nucleus</location>
    </subcellularLocation>
</comment>
<accession>A0A5C3QQT3</accession>
<dbReference type="Pfam" id="PF00270">
    <property type="entry name" value="DEAD"/>
    <property type="match status" value="1"/>
</dbReference>
<dbReference type="SMART" id="SM00490">
    <property type="entry name" value="HELICc"/>
    <property type="match status" value="1"/>
</dbReference>
<feature type="short sequence motif" description="Q motif" evidence="10">
    <location>
        <begin position="19"/>
        <end position="47"/>
    </location>
</feature>
<dbReference type="STRING" id="1884261.A0A5C3QQT3"/>
<dbReference type="GO" id="GO:0003724">
    <property type="term" value="F:RNA helicase activity"/>
    <property type="evidence" value="ECO:0007669"/>
    <property type="project" value="InterPro"/>
</dbReference>
<dbReference type="SMART" id="SM00487">
    <property type="entry name" value="DEXDc"/>
    <property type="match status" value="1"/>
</dbReference>
<evidence type="ECO:0000256" key="7">
    <source>
        <dbReference type="ARBA" id="ARBA00022884"/>
    </source>
</evidence>
<dbReference type="GO" id="GO:0016787">
    <property type="term" value="F:hydrolase activity"/>
    <property type="evidence" value="ECO:0007669"/>
    <property type="project" value="UniProtKB-KW"/>
</dbReference>
<dbReference type="GO" id="GO:0042254">
    <property type="term" value="P:ribosome biogenesis"/>
    <property type="evidence" value="ECO:0007669"/>
    <property type="project" value="UniProtKB-KW"/>
</dbReference>
<dbReference type="InterPro" id="IPR050079">
    <property type="entry name" value="DEAD_box_RNA_helicase"/>
</dbReference>
<dbReference type="PROSITE" id="PS51195">
    <property type="entry name" value="Q_MOTIF"/>
    <property type="match status" value="1"/>
</dbReference>
<evidence type="ECO:0000259" key="14">
    <source>
        <dbReference type="PROSITE" id="PS51194"/>
    </source>
</evidence>
<keyword evidence="4 11" id="KW-0378">Hydrolase</keyword>
<name>A0A5C3QQT3_9AGAR</name>
<evidence type="ECO:0000256" key="12">
    <source>
        <dbReference type="SAM" id="MobiDB-lite"/>
    </source>
</evidence>
<reference evidence="16 17" key="1">
    <citation type="journal article" date="2019" name="Nat. Ecol. Evol.">
        <title>Megaphylogeny resolves global patterns of mushroom evolution.</title>
        <authorList>
            <person name="Varga T."/>
            <person name="Krizsan K."/>
            <person name="Foldi C."/>
            <person name="Dima B."/>
            <person name="Sanchez-Garcia M."/>
            <person name="Sanchez-Ramirez S."/>
            <person name="Szollosi G.J."/>
            <person name="Szarkandi J.G."/>
            <person name="Papp V."/>
            <person name="Albert L."/>
            <person name="Andreopoulos W."/>
            <person name="Angelini C."/>
            <person name="Antonin V."/>
            <person name="Barry K.W."/>
            <person name="Bougher N.L."/>
            <person name="Buchanan P."/>
            <person name="Buyck B."/>
            <person name="Bense V."/>
            <person name="Catcheside P."/>
            <person name="Chovatia M."/>
            <person name="Cooper J."/>
            <person name="Damon W."/>
            <person name="Desjardin D."/>
            <person name="Finy P."/>
            <person name="Geml J."/>
            <person name="Haridas S."/>
            <person name="Hughes K."/>
            <person name="Justo A."/>
            <person name="Karasinski D."/>
            <person name="Kautmanova I."/>
            <person name="Kiss B."/>
            <person name="Kocsube S."/>
            <person name="Kotiranta H."/>
            <person name="LaButti K.M."/>
            <person name="Lechner B.E."/>
            <person name="Liimatainen K."/>
            <person name="Lipzen A."/>
            <person name="Lukacs Z."/>
            <person name="Mihaltcheva S."/>
            <person name="Morgado L.N."/>
            <person name="Niskanen T."/>
            <person name="Noordeloos M.E."/>
            <person name="Ohm R.A."/>
            <person name="Ortiz-Santana B."/>
            <person name="Ovrebo C."/>
            <person name="Racz N."/>
            <person name="Riley R."/>
            <person name="Savchenko A."/>
            <person name="Shiryaev A."/>
            <person name="Soop K."/>
            <person name="Spirin V."/>
            <person name="Szebenyi C."/>
            <person name="Tomsovsky M."/>
            <person name="Tulloss R.E."/>
            <person name="Uehling J."/>
            <person name="Grigoriev I.V."/>
            <person name="Vagvolgyi C."/>
            <person name="Papp T."/>
            <person name="Martin F.M."/>
            <person name="Miettinen O."/>
            <person name="Hibbett D.S."/>
            <person name="Nagy L.G."/>
        </authorList>
    </citation>
    <scope>NUCLEOTIDE SEQUENCE [LARGE SCALE GENOMIC DNA]</scope>
    <source>
        <strain evidence="16 17">CBS 309.79</strain>
    </source>
</reference>
<dbReference type="InterPro" id="IPR011545">
    <property type="entry name" value="DEAD/DEAH_box_helicase_dom"/>
</dbReference>
<keyword evidence="3 11" id="KW-0547">Nucleotide-binding</keyword>
<dbReference type="PANTHER" id="PTHR47959">
    <property type="entry name" value="ATP-DEPENDENT RNA HELICASE RHLE-RELATED"/>
    <property type="match status" value="1"/>
</dbReference>
<gene>
    <name evidence="16" type="ORF">BDV98DRAFT_503721</name>
</gene>
<evidence type="ECO:0000256" key="1">
    <source>
        <dbReference type="ARBA" id="ARBA00004123"/>
    </source>
</evidence>
<evidence type="ECO:0000256" key="2">
    <source>
        <dbReference type="ARBA" id="ARBA00022517"/>
    </source>
</evidence>
<feature type="domain" description="Helicase C-terminal" evidence="14">
    <location>
        <begin position="232"/>
        <end position="392"/>
    </location>
</feature>
<keyword evidence="7" id="KW-0694">RNA-binding</keyword>
<feature type="domain" description="Helicase ATP-binding" evidence="13">
    <location>
        <begin position="50"/>
        <end position="221"/>
    </location>
</feature>
<keyword evidence="2" id="KW-0690">Ribosome biogenesis</keyword>
<dbReference type="PROSITE" id="PS00039">
    <property type="entry name" value="DEAD_ATP_HELICASE"/>
    <property type="match status" value="1"/>
</dbReference>
<dbReference type="CDD" id="cd17954">
    <property type="entry name" value="DEADc_DDX47"/>
    <property type="match status" value="1"/>
</dbReference>
<dbReference type="InterPro" id="IPR000629">
    <property type="entry name" value="RNA-helicase_DEAD-box_CS"/>
</dbReference>
<evidence type="ECO:0000313" key="16">
    <source>
        <dbReference type="EMBL" id="TFL03728.1"/>
    </source>
</evidence>
<dbReference type="SUPFAM" id="SSF52540">
    <property type="entry name" value="P-loop containing nucleoside triphosphate hydrolases"/>
    <property type="match status" value="1"/>
</dbReference>
<dbReference type="EMBL" id="ML178820">
    <property type="protein sequence ID" value="TFL03728.1"/>
    <property type="molecule type" value="Genomic_DNA"/>
</dbReference>
<evidence type="ECO:0000256" key="6">
    <source>
        <dbReference type="ARBA" id="ARBA00022840"/>
    </source>
</evidence>
<evidence type="ECO:0000313" key="17">
    <source>
        <dbReference type="Proteomes" id="UP000305067"/>
    </source>
</evidence>
<keyword evidence="17" id="KW-1185">Reference proteome</keyword>
<dbReference type="PROSITE" id="PS51192">
    <property type="entry name" value="HELICASE_ATP_BIND_1"/>
    <property type="match status" value="1"/>
</dbReference>
<dbReference type="InterPro" id="IPR014001">
    <property type="entry name" value="Helicase_ATP-bd"/>
</dbReference>
<dbReference type="CDD" id="cd18787">
    <property type="entry name" value="SF2_C_DEAD"/>
    <property type="match status" value="1"/>
</dbReference>
<dbReference type="GO" id="GO:0010467">
    <property type="term" value="P:gene expression"/>
    <property type="evidence" value="ECO:0007669"/>
    <property type="project" value="UniProtKB-ARBA"/>
</dbReference>
<keyword evidence="6 11" id="KW-0067">ATP-binding</keyword>
<evidence type="ECO:0000256" key="4">
    <source>
        <dbReference type="ARBA" id="ARBA00022801"/>
    </source>
</evidence>
<organism evidence="16 17">
    <name type="scientific">Pterulicium gracile</name>
    <dbReference type="NCBI Taxonomy" id="1884261"/>
    <lineage>
        <taxon>Eukaryota</taxon>
        <taxon>Fungi</taxon>
        <taxon>Dikarya</taxon>
        <taxon>Basidiomycota</taxon>
        <taxon>Agaricomycotina</taxon>
        <taxon>Agaricomycetes</taxon>
        <taxon>Agaricomycetidae</taxon>
        <taxon>Agaricales</taxon>
        <taxon>Pleurotineae</taxon>
        <taxon>Pterulaceae</taxon>
        <taxon>Pterulicium</taxon>
    </lineage>
</organism>
<dbReference type="GO" id="GO:0005829">
    <property type="term" value="C:cytosol"/>
    <property type="evidence" value="ECO:0007669"/>
    <property type="project" value="TreeGrafter"/>
</dbReference>
<feature type="region of interest" description="Disordered" evidence="12">
    <location>
        <begin position="407"/>
        <end position="455"/>
    </location>
</feature>
<dbReference type="GO" id="GO:0003723">
    <property type="term" value="F:RNA binding"/>
    <property type="evidence" value="ECO:0007669"/>
    <property type="project" value="UniProtKB-KW"/>
</dbReference>
<keyword evidence="5 11" id="KW-0347">Helicase</keyword>
<evidence type="ECO:0000256" key="3">
    <source>
        <dbReference type="ARBA" id="ARBA00022741"/>
    </source>
</evidence>
<evidence type="ECO:0000256" key="11">
    <source>
        <dbReference type="RuleBase" id="RU000492"/>
    </source>
</evidence>
<dbReference type="Proteomes" id="UP000305067">
    <property type="component" value="Unassembled WGS sequence"/>
</dbReference>
<dbReference type="InterPro" id="IPR044765">
    <property type="entry name" value="DDX47/Rrp3_DEADc"/>
</dbReference>
<dbReference type="PROSITE" id="PS51194">
    <property type="entry name" value="HELICASE_CTER"/>
    <property type="match status" value="1"/>
</dbReference>
<evidence type="ECO:0000259" key="15">
    <source>
        <dbReference type="PROSITE" id="PS51195"/>
    </source>
</evidence>
<dbReference type="AlphaFoldDB" id="A0A5C3QQT3"/>
<dbReference type="GO" id="GO:0005634">
    <property type="term" value="C:nucleus"/>
    <property type="evidence" value="ECO:0007669"/>
    <property type="project" value="UniProtKB-SubCell"/>
</dbReference>
<comment type="similarity">
    <text evidence="9">Belongs to the DEAD box helicase family. DDX47/RRP3 subfamily.</text>
</comment>
<dbReference type="Pfam" id="PF00271">
    <property type="entry name" value="Helicase_C"/>
    <property type="match status" value="1"/>
</dbReference>
<evidence type="ECO:0000256" key="9">
    <source>
        <dbReference type="ARBA" id="ARBA00024350"/>
    </source>
</evidence>
<dbReference type="GO" id="GO:0005524">
    <property type="term" value="F:ATP binding"/>
    <property type="evidence" value="ECO:0007669"/>
    <property type="project" value="UniProtKB-KW"/>
</dbReference>
<dbReference type="OrthoDB" id="10261904at2759"/>
<dbReference type="InterPro" id="IPR027417">
    <property type="entry name" value="P-loop_NTPase"/>
</dbReference>
<keyword evidence="8" id="KW-0539">Nucleus</keyword>
<evidence type="ECO:0000256" key="10">
    <source>
        <dbReference type="PROSITE-ProRule" id="PRU00552"/>
    </source>
</evidence>
<dbReference type="InterPro" id="IPR014014">
    <property type="entry name" value="RNA_helicase_DEAD_Q_motif"/>
</dbReference>
<evidence type="ECO:0000256" key="8">
    <source>
        <dbReference type="ARBA" id="ARBA00023242"/>
    </source>
</evidence>
<dbReference type="InterPro" id="IPR001650">
    <property type="entry name" value="Helicase_C-like"/>
</dbReference>